<keyword evidence="3" id="KW-1185">Reference proteome</keyword>
<dbReference type="AlphaFoldDB" id="A0A5B8ULA6"/>
<organism evidence="2 3">
    <name type="scientific">Flavisolibacter ginsenosidimutans</name>
    <dbReference type="NCBI Taxonomy" id="661481"/>
    <lineage>
        <taxon>Bacteria</taxon>
        <taxon>Pseudomonadati</taxon>
        <taxon>Bacteroidota</taxon>
        <taxon>Chitinophagia</taxon>
        <taxon>Chitinophagales</taxon>
        <taxon>Chitinophagaceae</taxon>
        <taxon>Flavisolibacter</taxon>
    </lineage>
</organism>
<accession>A0A5B8ULA6</accession>
<evidence type="ECO:0000313" key="2">
    <source>
        <dbReference type="EMBL" id="QEC57226.1"/>
    </source>
</evidence>
<dbReference type="Proteomes" id="UP000321204">
    <property type="component" value="Chromosome"/>
</dbReference>
<dbReference type="Pfam" id="PF18480">
    <property type="entry name" value="DUF5615"/>
    <property type="match status" value="1"/>
</dbReference>
<sequence>MKPLYLIDANLPFRVPVWQTDAAAFVVKINAKWDDEEIWNYAKANGLIIVTKDKDFIVKQAIAGSPPKLVHVKFGNLKLADFIHRIETVWKEVESLVQTHSIVNIYSDKLEAIK</sequence>
<dbReference type="OrthoDB" id="27473at2"/>
<protein>
    <recommendedName>
        <fullName evidence="1">DUF5615 domain-containing protein</fullName>
    </recommendedName>
</protein>
<dbReference type="EMBL" id="CP042433">
    <property type="protein sequence ID" value="QEC57226.1"/>
    <property type="molecule type" value="Genomic_DNA"/>
</dbReference>
<dbReference type="InterPro" id="IPR041049">
    <property type="entry name" value="DUF5615"/>
</dbReference>
<feature type="domain" description="DUF5615" evidence="1">
    <location>
        <begin position="5"/>
        <end position="104"/>
    </location>
</feature>
<dbReference type="KEGG" id="fgg:FSB75_15410"/>
<name>A0A5B8ULA6_9BACT</name>
<evidence type="ECO:0000313" key="3">
    <source>
        <dbReference type="Proteomes" id="UP000321204"/>
    </source>
</evidence>
<evidence type="ECO:0000259" key="1">
    <source>
        <dbReference type="Pfam" id="PF18480"/>
    </source>
</evidence>
<gene>
    <name evidence="2" type="ORF">FSB75_15410</name>
</gene>
<reference evidence="2 3" key="1">
    <citation type="journal article" date="2015" name="Int. J. Syst. Evol. Microbiol.">
        <title>Flavisolibacter ginsenosidimutans sp. nov., with ginsenoside-converting activity isolated from soil used for cultivating ginseng.</title>
        <authorList>
            <person name="Zhao Y."/>
            <person name="Liu Q."/>
            <person name="Kang M.S."/>
            <person name="Jin F."/>
            <person name="Yu H."/>
            <person name="Im W.T."/>
        </authorList>
    </citation>
    <scope>NUCLEOTIDE SEQUENCE [LARGE SCALE GENOMIC DNA]</scope>
    <source>
        <strain evidence="2 3">Gsoil 636</strain>
    </source>
</reference>
<dbReference type="RefSeq" id="WP_146789321.1">
    <property type="nucleotide sequence ID" value="NZ_BAABIO010000003.1"/>
</dbReference>
<proteinExistence type="predicted"/>